<dbReference type="EMBL" id="JAHLJV010000017">
    <property type="protein sequence ID" value="KAK1595141.1"/>
    <property type="molecule type" value="Genomic_DNA"/>
</dbReference>
<feature type="non-terminal residue" evidence="1">
    <location>
        <position position="100"/>
    </location>
</feature>
<protein>
    <recommendedName>
        <fullName evidence="3">Reverse transcriptase Ty1/copia-type domain-containing protein</fullName>
    </recommendedName>
</protein>
<comment type="caution">
    <text evidence="1">The sequence shown here is derived from an EMBL/GenBank/DDBJ whole genome shotgun (WGS) entry which is preliminary data.</text>
</comment>
<evidence type="ECO:0008006" key="3">
    <source>
        <dbReference type="Google" id="ProtNLM"/>
    </source>
</evidence>
<dbReference type="RefSeq" id="XP_060416230.1">
    <property type="nucleotide sequence ID" value="XM_060553268.1"/>
</dbReference>
<gene>
    <name evidence="1" type="ORF">LY79DRAFT_481427</name>
</gene>
<accession>A0AAD8Q396</accession>
<evidence type="ECO:0000313" key="2">
    <source>
        <dbReference type="Proteomes" id="UP001230504"/>
    </source>
</evidence>
<feature type="non-terminal residue" evidence="1">
    <location>
        <position position="1"/>
    </location>
</feature>
<keyword evidence="2" id="KW-1185">Reference proteome</keyword>
<dbReference type="Proteomes" id="UP001230504">
    <property type="component" value="Unassembled WGS sequence"/>
</dbReference>
<organism evidence="1 2">
    <name type="scientific">Colletotrichum navitas</name>
    <dbReference type="NCBI Taxonomy" id="681940"/>
    <lineage>
        <taxon>Eukaryota</taxon>
        <taxon>Fungi</taxon>
        <taxon>Dikarya</taxon>
        <taxon>Ascomycota</taxon>
        <taxon>Pezizomycotina</taxon>
        <taxon>Sordariomycetes</taxon>
        <taxon>Hypocreomycetidae</taxon>
        <taxon>Glomerellales</taxon>
        <taxon>Glomerellaceae</taxon>
        <taxon>Colletotrichum</taxon>
        <taxon>Colletotrichum graminicola species complex</taxon>
    </lineage>
</organism>
<name>A0AAD8Q396_9PEZI</name>
<proteinExistence type="predicted"/>
<sequence length="100" mass="11897">FLGNEIYIDYKNKSVYIHQTKYTDKILNKYNKRDLYPYNTPIDNNIKLYKNKGQATKEEILKYQQEIGALIYLALKTRIDITLPVITCSRYISNPSKEHF</sequence>
<dbReference type="AlphaFoldDB" id="A0AAD8Q396"/>
<reference evidence="1" key="1">
    <citation type="submission" date="2021-06" db="EMBL/GenBank/DDBJ databases">
        <title>Comparative genomics, transcriptomics and evolutionary studies reveal genomic signatures of adaptation to plant cell wall in hemibiotrophic fungi.</title>
        <authorList>
            <consortium name="DOE Joint Genome Institute"/>
            <person name="Baroncelli R."/>
            <person name="Diaz J.F."/>
            <person name="Benocci T."/>
            <person name="Peng M."/>
            <person name="Battaglia E."/>
            <person name="Haridas S."/>
            <person name="Andreopoulos W."/>
            <person name="Labutti K."/>
            <person name="Pangilinan J."/>
            <person name="Floch G.L."/>
            <person name="Makela M.R."/>
            <person name="Henrissat B."/>
            <person name="Grigoriev I.V."/>
            <person name="Crouch J.A."/>
            <person name="De Vries R.P."/>
            <person name="Sukno S.A."/>
            <person name="Thon M.R."/>
        </authorList>
    </citation>
    <scope>NUCLEOTIDE SEQUENCE</scope>
    <source>
        <strain evidence="1">CBS 125086</strain>
    </source>
</reference>
<dbReference type="GeneID" id="85437508"/>
<evidence type="ECO:0000313" key="1">
    <source>
        <dbReference type="EMBL" id="KAK1595141.1"/>
    </source>
</evidence>